<dbReference type="GO" id="GO:0071949">
    <property type="term" value="F:FAD binding"/>
    <property type="evidence" value="ECO:0007669"/>
    <property type="project" value="TreeGrafter"/>
</dbReference>
<comment type="cofactor">
    <cofactor evidence="1">
        <name>FAD</name>
        <dbReference type="ChEBI" id="CHEBI:57692"/>
    </cofactor>
</comment>
<proteinExistence type="inferred from homology"/>
<gene>
    <name evidence="17" type="primary">SQRDL</name>
    <name evidence="17" type="ORF">Tcan_04767</name>
</gene>
<dbReference type="EMBL" id="JPKZ01000091">
    <property type="protein sequence ID" value="KHN89036.1"/>
    <property type="molecule type" value="Genomic_DNA"/>
</dbReference>
<comment type="function">
    <text evidence="12">Catalyzes the oxidation of hydrogen sulfide with the help of a quinone, such as ubiquinone-10, giving rise to thiosulfate and ultimately to sulfane (molecular sulfur) atoms. Requires an additional electron acceptor; can use sulfite, sulfide or cyanide (in vitro). It is believed the in vivo electron acceptor is glutathione.</text>
</comment>
<keyword evidence="7" id="KW-0560">Oxidoreductase</keyword>
<dbReference type="Proteomes" id="UP000031036">
    <property type="component" value="Unassembled WGS sequence"/>
</dbReference>
<keyword evidence="8" id="KW-0496">Mitochondrion</keyword>
<evidence type="ECO:0000313" key="17">
    <source>
        <dbReference type="EMBL" id="KHN89036.1"/>
    </source>
</evidence>
<evidence type="ECO:0000256" key="7">
    <source>
        <dbReference type="ARBA" id="ARBA00023002"/>
    </source>
</evidence>
<dbReference type="AlphaFoldDB" id="A0A0B2VZR2"/>
<dbReference type="FunFam" id="3.50.50.60:FF:000034">
    <property type="entry name" value="sulfide:quinone oxidoreductase, mitochondrial"/>
    <property type="match status" value="1"/>
</dbReference>
<keyword evidence="18" id="KW-1185">Reference proteome</keyword>
<reference evidence="17 18" key="1">
    <citation type="submission" date="2014-11" db="EMBL/GenBank/DDBJ databases">
        <title>Genetic blueprint of the zoonotic pathogen Toxocara canis.</title>
        <authorList>
            <person name="Zhu X.-Q."/>
            <person name="Korhonen P.K."/>
            <person name="Cai H."/>
            <person name="Young N.D."/>
            <person name="Nejsum P."/>
            <person name="von Samson-Himmelstjerna G."/>
            <person name="Boag P.R."/>
            <person name="Tan P."/>
            <person name="Li Q."/>
            <person name="Min J."/>
            <person name="Yang Y."/>
            <person name="Wang X."/>
            <person name="Fang X."/>
            <person name="Hall R.S."/>
            <person name="Hofmann A."/>
            <person name="Sternberg P.W."/>
            <person name="Jex A.R."/>
            <person name="Gasser R.B."/>
        </authorList>
    </citation>
    <scope>NUCLEOTIDE SEQUENCE [LARGE SCALE GENOMIC DNA]</scope>
    <source>
        <strain evidence="17">PN_DK_2014</strain>
    </source>
</reference>
<dbReference type="PANTHER" id="PTHR10632:SF2">
    <property type="entry name" value="SULFIDE:QUINONE OXIDOREDUCTASE, MITOCHONDRIAL"/>
    <property type="match status" value="1"/>
</dbReference>
<name>A0A0B2VZR2_TOXCA</name>
<evidence type="ECO:0000256" key="1">
    <source>
        <dbReference type="ARBA" id="ARBA00001974"/>
    </source>
</evidence>
<evidence type="ECO:0000256" key="9">
    <source>
        <dbReference type="ARBA" id="ARBA00051038"/>
    </source>
</evidence>
<evidence type="ECO:0000256" key="5">
    <source>
        <dbReference type="ARBA" id="ARBA00022827"/>
    </source>
</evidence>
<evidence type="ECO:0000256" key="4">
    <source>
        <dbReference type="ARBA" id="ARBA00022719"/>
    </source>
</evidence>
<evidence type="ECO:0000313" key="18">
    <source>
        <dbReference type="Proteomes" id="UP000031036"/>
    </source>
</evidence>
<comment type="subcellular location">
    <subcellularLocation>
        <location evidence="2">Mitochondrion</location>
    </subcellularLocation>
</comment>
<protein>
    <recommendedName>
        <fullName evidence="15">Sulfide:quinone oxidoreductase, mitochondrial</fullName>
        <ecNumber evidence="14">1.8.5.8</ecNumber>
    </recommendedName>
    <alternativeName>
        <fullName evidence="16">Sulfide quinone oxidoreductase</fullName>
    </alternativeName>
</protein>
<dbReference type="InterPro" id="IPR036188">
    <property type="entry name" value="FAD/NAD-bd_sf"/>
</dbReference>
<dbReference type="GO" id="GO:0070221">
    <property type="term" value="P:sulfide oxidation, using sulfide:quinone oxidoreductase"/>
    <property type="evidence" value="ECO:0007669"/>
    <property type="project" value="TreeGrafter"/>
</dbReference>
<accession>A0A0B2VZR2</accession>
<sequence length="424" mass="47140">MRLTVHTSAAAHYRIVVMGGGTAGIAVSHRFTKLVPKRQLAVVEPSVDHYYQGGFTLVGAGLKSLASCLRKTQDVINPDAVWVKQAVAEMHPRNNSLILTDGSEVKYDVLVVAPGLELRYDMVDGLTEALKQKGVCSIYRPDLTQKTDRELHSFEGGQAIFTFPNTPIKCAGAPQKICYVADEIFRLRDVRNKTKMIYNTSLGRVFGVEKYAQTLQKIIDAKNIELNVRRNLLRVDPLTQTATFQILDDNAKPTGKTVDFKYDFLHAAPPCSPVKALRECKELTDAMGWLDVDPKTLLSNKFNNVLGMGDCLNTPNAKTGAAVSSQMRTINRNLPALINGKKLTGEYDGYASCPLMVSLNRVVLAEFNADGPLETLPINGAKPRYSSYLIKRYFLPFLYWNFLIKGTWLGPATFRKIFHLGFSK</sequence>
<dbReference type="GO" id="GO:0106436">
    <property type="term" value="F:glutathione-dependent sulfide quinone oxidoreductase activity"/>
    <property type="evidence" value="ECO:0007669"/>
    <property type="project" value="UniProtKB-EC"/>
</dbReference>
<comment type="catalytic activity">
    <reaction evidence="10">
        <text>ubiquinone-10 + hydrogen sulfide + glutathione + H(+) = S-sulfanylglutathione + ubiquinol-10</text>
        <dbReference type="Rhea" id="RHEA:62608"/>
        <dbReference type="ChEBI" id="CHEBI:15378"/>
        <dbReference type="ChEBI" id="CHEBI:29919"/>
        <dbReference type="ChEBI" id="CHEBI:46245"/>
        <dbReference type="ChEBI" id="CHEBI:57925"/>
        <dbReference type="ChEBI" id="CHEBI:58905"/>
        <dbReference type="ChEBI" id="CHEBI:64183"/>
    </reaction>
    <physiologicalReaction direction="left-to-right" evidence="10">
        <dbReference type="Rhea" id="RHEA:62609"/>
    </physiologicalReaction>
</comment>
<evidence type="ECO:0000256" key="12">
    <source>
        <dbReference type="ARBA" id="ARBA00059167"/>
    </source>
</evidence>
<dbReference type="SUPFAM" id="SSF51905">
    <property type="entry name" value="FAD/NAD(P)-binding domain"/>
    <property type="match status" value="2"/>
</dbReference>
<comment type="similarity">
    <text evidence="13">Belongs to the SQRD family.</text>
</comment>
<dbReference type="GO" id="GO:0070224">
    <property type="term" value="F:sulfide:quinone oxidoreductase activity"/>
    <property type="evidence" value="ECO:0007669"/>
    <property type="project" value="TreeGrafter"/>
</dbReference>
<keyword evidence="3" id="KW-0285">Flavoprotein</keyword>
<dbReference type="GO" id="GO:0005739">
    <property type="term" value="C:mitochondrion"/>
    <property type="evidence" value="ECO:0007669"/>
    <property type="project" value="UniProtKB-SubCell"/>
</dbReference>
<comment type="catalytic activity">
    <reaction evidence="9">
        <text>ubiquinone-10 + hydrogen sulfide + sulfite + 2 H(+) = ubiquinol-10 + thiosulfate</text>
        <dbReference type="Rhea" id="RHEA:38359"/>
        <dbReference type="ChEBI" id="CHEBI:15378"/>
        <dbReference type="ChEBI" id="CHEBI:17359"/>
        <dbReference type="ChEBI" id="CHEBI:29919"/>
        <dbReference type="ChEBI" id="CHEBI:33542"/>
        <dbReference type="ChEBI" id="CHEBI:46245"/>
        <dbReference type="ChEBI" id="CHEBI:64183"/>
    </reaction>
    <physiologicalReaction direction="left-to-right" evidence="9">
        <dbReference type="Rhea" id="RHEA:38360"/>
    </physiologicalReaction>
</comment>
<dbReference type="OMA" id="WCEVDFL"/>
<dbReference type="OrthoDB" id="5376590at2759"/>
<dbReference type="InterPro" id="IPR015904">
    <property type="entry name" value="Sulphide_quinone_reductase"/>
</dbReference>
<evidence type="ECO:0000256" key="3">
    <source>
        <dbReference type="ARBA" id="ARBA00022630"/>
    </source>
</evidence>
<keyword evidence="5" id="KW-0274">FAD</keyword>
<evidence type="ECO:0000256" key="6">
    <source>
        <dbReference type="ARBA" id="ARBA00022946"/>
    </source>
</evidence>
<evidence type="ECO:0000256" key="2">
    <source>
        <dbReference type="ARBA" id="ARBA00004173"/>
    </source>
</evidence>
<dbReference type="EC" id="1.8.5.8" evidence="14"/>
<evidence type="ECO:0000256" key="11">
    <source>
        <dbReference type="ARBA" id="ARBA00052986"/>
    </source>
</evidence>
<comment type="catalytic activity">
    <reaction evidence="11">
        <text>a quinone + hydrogen sulfide + glutathione + H(+) = S-sulfanylglutathione + a quinol</text>
        <dbReference type="Rhea" id="RHEA:55156"/>
        <dbReference type="ChEBI" id="CHEBI:15378"/>
        <dbReference type="ChEBI" id="CHEBI:24646"/>
        <dbReference type="ChEBI" id="CHEBI:29919"/>
        <dbReference type="ChEBI" id="CHEBI:57925"/>
        <dbReference type="ChEBI" id="CHEBI:58905"/>
        <dbReference type="ChEBI" id="CHEBI:132124"/>
        <dbReference type="EC" id="1.8.5.8"/>
    </reaction>
    <physiologicalReaction direction="left-to-right" evidence="11">
        <dbReference type="Rhea" id="RHEA:55157"/>
    </physiologicalReaction>
</comment>
<evidence type="ECO:0000256" key="15">
    <source>
        <dbReference type="ARBA" id="ARBA00070160"/>
    </source>
</evidence>
<evidence type="ECO:0000256" key="10">
    <source>
        <dbReference type="ARBA" id="ARBA00052810"/>
    </source>
</evidence>
<evidence type="ECO:0000256" key="14">
    <source>
        <dbReference type="ARBA" id="ARBA00066447"/>
    </source>
</evidence>
<comment type="caution">
    <text evidence="17">The sequence shown here is derived from an EMBL/GenBank/DDBJ whole genome shotgun (WGS) entry which is preliminary data.</text>
</comment>
<dbReference type="PANTHER" id="PTHR10632">
    <property type="entry name" value="SULFIDE:QUINONE OXIDOREDUCTASE"/>
    <property type="match status" value="1"/>
</dbReference>
<evidence type="ECO:0000256" key="13">
    <source>
        <dbReference type="ARBA" id="ARBA00060891"/>
    </source>
</evidence>
<organism evidence="17 18">
    <name type="scientific">Toxocara canis</name>
    <name type="common">Canine roundworm</name>
    <dbReference type="NCBI Taxonomy" id="6265"/>
    <lineage>
        <taxon>Eukaryota</taxon>
        <taxon>Metazoa</taxon>
        <taxon>Ecdysozoa</taxon>
        <taxon>Nematoda</taxon>
        <taxon>Chromadorea</taxon>
        <taxon>Rhabditida</taxon>
        <taxon>Spirurina</taxon>
        <taxon>Ascaridomorpha</taxon>
        <taxon>Ascaridoidea</taxon>
        <taxon>Toxocaridae</taxon>
        <taxon>Toxocara</taxon>
    </lineage>
</organism>
<keyword evidence="4" id="KW-0874">Quinone</keyword>
<dbReference type="Gene3D" id="3.50.50.60">
    <property type="entry name" value="FAD/NAD(P)-binding domain"/>
    <property type="match status" value="2"/>
</dbReference>
<keyword evidence="6" id="KW-0809">Transit peptide</keyword>
<dbReference type="GO" id="GO:0048038">
    <property type="term" value="F:quinone binding"/>
    <property type="evidence" value="ECO:0007669"/>
    <property type="project" value="UniProtKB-KW"/>
</dbReference>
<dbReference type="STRING" id="6265.A0A0B2VZR2"/>
<evidence type="ECO:0000256" key="8">
    <source>
        <dbReference type="ARBA" id="ARBA00023128"/>
    </source>
</evidence>
<evidence type="ECO:0000256" key="16">
    <source>
        <dbReference type="ARBA" id="ARBA00082958"/>
    </source>
</evidence>